<dbReference type="PANTHER" id="PTHR11091">
    <property type="entry name" value="OXIDOREDUCTASE-RELATED"/>
    <property type="match status" value="1"/>
</dbReference>
<dbReference type="SUPFAM" id="SSF89733">
    <property type="entry name" value="L-sulfolactate dehydrogenase-like"/>
    <property type="match status" value="1"/>
</dbReference>
<dbReference type="InterPro" id="IPR036111">
    <property type="entry name" value="Mal/L-sulfo/L-lacto_DH-like_sf"/>
</dbReference>
<dbReference type="InterPro" id="IPR003767">
    <property type="entry name" value="Malate/L-lactate_DH-like"/>
</dbReference>
<evidence type="ECO:0000313" key="3">
    <source>
        <dbReference type="EMBL" id="KLN52855.1"/>
    </source>
</evidence>
<accession>A0A0H2M702</accession>
<gene>
    <name evidence="3" type="primary">comC2</name>
    <name evidence="3" type="ORF">VPARA_60250</name>
</gene>
<dbReference type="PANTHER" id="PTHR11091:SF0">
    <property type="entry name" value="MALATE DEHYDROGENASE"/>
    <property type="match status" value="1"/>
</dbReference>
<dbReference type="PATRIC" id="fig|34073.19.peg.6186"/>
<keyword evidence="2 3" id="KW-0560">Oxidoreductase</keyword>
<evidence type="ECO:0000313" key="4">
    <source>
        <dbReference type="Proteomes" id="UP000035170"/>
    </source>
</evidence>
<dbReference type="Gene3D" id="3.30.1370.60">
    <property type="entry name" value="Hypothetical oxidoreductase yiak, domain 2"/>
    <property type="match status" value="1"/>
</dbReference>
<protein>
    <submittedName>
        <fullName evidence="3">(2R)-3-sulfolactate dehydrogenase (NADP(+))</fullName>
        <ecNumber evidence="3">1.1.1.338</ecNumber>
    </submittedName>
</protein>
<dbReference type="EC" id="1.1.1.338" evidence="3"/>
<dbReference type="InterPro" id="IPR043143">
    <property type="entry name" value="Mal/L-sulf/L-lact_DH-like_NADP"/>
</dbReference>
<evidence type="ECO:0000256" key="2">
    <source>
        <dbReference type="ARBA" id="ARBA00023002"/>
    </source>
</evidence>
<dbReference type="EMBL" id="JZWI01000043">
    <property type="protein sequence ID" value="KLN52855.1"/>
    <property type="molecule type" value="Genomic_DNA"/>
</dbReference>
<comment type="caution">
    <text evidence="3">The sequence shown here is derived from an EMBL/GenBank/DDBJ whole genome shotgun (WGS) entry which is preliminary data.</text>
</comment>
<dbReference type="AlphaFoldDB" id="A0A0H2M702"/>
<organism evidence="3 4">
    <name type="scientific">Variovorax paradoxus</name>
    <dbReference type="NCBI Taxonomy" id="34073"/>
    <lineage>
        <taxon>Bacteria</taxon>
        <taxon>Pseudomonadati</taxon>
        <taxon>Pseudomonadota</taxon>
        <taxon>Betaproteobacteria</taxon>
        <taxon>Burkholderiales</taxon>
        <taxon>Comamonadaceae</taxon>
        <taxon>Variovorax</taxon>
    </lineage>
</organism>
<reference evidence="3 4" key="1">
    <citation type="submission" date="2015-03" db="EMBL/GenBank/DDBJ databases">
        <title>Genome sequence of Variovorax paradoxus TBEA6.</title>
        <authorList>
            <person name="Poehlein A."/>
            <person name="Schuldes J."/>
            <person name="Wuebbeler J.H."/>
            <person name="Hiessl S."/>
            <person name="Steinbuechel A."/>
            <person name="Daniel R."/>
        </authorList>
    </citation>
    <scope>NUCLEOTIDE SEQUENCE [LARGE SCALE GENOMIC DNA]</scope>
    <source>
        <strain evidence="3 4">TBEA6</strain>
    </source>
</reference>
<evidence type="ECO:0000256" key="1">
    <source>
        <dbReference type="ARBA" id="ARBA00006056"/>
    </source>
</evidence>
<sequence>MSDSIRMKLDEVHELATTLLLAQGFNQAHANAIANTVTAAERDECRHHGLFRIPFYVNALRAGQASGDAEPTVDDLAPAVIRVDAHYGFSPLALEVGDELLAKRAQETGIAALAVNNALNVAALWPEVERLANRGLVAFAFVAAAPYVAPHGGTKPLYGTNPMAFAWPRLNHPPMVFDQASSASARGEIQVRLRDGKPLPEGWAVGPDGKPTTDPKAALAGAQLPFGGVKGASIAMMVELLAGPLIGDLLSYEAGEKDAANTGAPCGGELIIAIDPVRCLKNGNRKAQLEHGEQLFSKILEQEGTRLPSQRRYEARGRTVVEGVTVPKSLYDTLKLFSTGTYVRQENAYEGDDLLRGKPAKAAV</sequence>
<dbReference type="RefSeq" id="WP_230683007.1">
    <property type="nucleotide sequence ID" value="NZ_JZWI01000043.1"/>
</dbReference>
<dbReference type="Pfam" id="PF02615">
    <property type="entry name" value="Ldh_2"/>
    <property type="match status" value="1"/>
</dbReference>
<dbReference type="GO" id="GO:0016491">
    <property type="term" value="F:oxidoreductase activity"/>
    <property type="evidence" value="ECO:0007669"/>
    <property type="project" value="UniProtKB-KW"/>
</dbReference>
<proteinExistence type="inferred from homology"/>
<comment type="similarity">
    <text evidence="1">Belongs to the LDH2/MDH2 oxidoreductase family.</text>
</comment>
<name>A0A0H2M702_VARPD</name>
<keyword evidence="4" id="KW-1185">Reference proteome</keyword>
<dbReference type="Proteomes" id="UP000035170">
    <property type="component" value="Unassembled WGS sequence"/>
</dbReference>
<dbReference type="InterPro" id="IPR043144">
    <property type="entry name" value="Mal/L-sulf/L-lact_DH-like_ah"/>
</dbReference>
<dbReference type="Gene3D" id="1.10.1530.10">
    <property type="match status" value="1"/>
</dbReference>